<dbReference type="Gene3D" id="3.80.10.10">
    <property type="entry name" value="Ribonuclease Inhibitor"/>
    <property type="match status" value="1"/>
</dbReference>
<reference evidence="5 6" key="1">
    <citation type="journal article" date="2014" name="Science">
        <title>Plant genetics. Early allopolyploid evolution in the post-Neolithic Brassica napus oilseed genome.</title>
        <authorList>
            <person name="Chalhoub B."/>
            <person name="Denoeud F."/>
            <person name="Liu S."/>
            <person name="Parkin I.A."/>
            <person name="Tang H."/>
            <person name="Wang X."/>
            <person name="Chiquet J."/>
            <person name="Belcram H."/>
            <person name="Tong C."/>
            <person name="Samans B."/>
            <person name="Correa M."/>
            <person name="Da Silva C."/>
            <person name="Just J."/>
            <person name="Falentin C."/>
            <person name="Koh C.S."/>
            <person name="Le Clainche I."/>
            <person name="Bernard M."/>
            <person name="Bento P."/>
            <person name="Noel B."/>
            <person name="Labadie K."/>
            <person name="Alberti A."/>
            <person name="Charles M."/>
            <person name="Arnaud D."/>
            <person name="Guo H."/>
            <person name="Daviaud C."/>
            <person name="Alamery S."/>
            <person name="Jabbari K."/>
            <person name="Zhao M."/>
            <person name="Edger P.P."/>
            <person name="Chelaifa H."/>
            <person name="Tack D."/>
            <person name="Lassalle G."/>
            <person name="Mestiri I."/>
            <person name="Schnel N."/>
            <person name="Le Paslier M.C."/>
            <person name="Fan G."/>
            <person name="Renault V."/>
            <person name="Bayer P.E."/>
            <person name="Golicz A.A."/>
            <person name="Manoli S."/>
            <person name="Lee T.H."/>
            <person name="Thi V.H."/>
            <person name="Chalabi S."/>
            <person name="Hu Q."/>
            <person name="Fan C."/>
            <person name="Tollenaere R."/>
            <person name="Lu Y."/>
            <person name="Battail C."/>
            <person name="Shen J."/>
            <person name="Sidebottom C.H."/>
            <person name="Wang X."/>
            <person name="Canaguier A."/>
            <person name="Chauveau A."/>
            <person name="Berard A."/>
            <person name="Deniot G."/>
            <person name="Guan M."/>
            <person name="Liu Z."/>
            <person name="Sun F."/>
            <person name="Lim Y.P."/>
            <person name="Lyons E."/>
            <person name="Town C.D."/>
            <person name="Bancroft I."/>
            <person name="Wang X."/>
            <person name="Meng J."/>
            <person name="Ma J."/>
            <person name="Pires J.C."/>
            <person name="King G.J."/>
            <person name="Brunel D."/>
            <person name="Delourme R."/>
            <person name="Renard M."/>
            <person name="Aury J.M."/>
            <person name="Adams K.L."/>
            <person name="Batley J."/>
            <person name="Snowdon R.J."/>
            <person name="Tost J."/>
            <person name="Edwards D."/>
            <person name="Zhou Y."/>
            <person name="Hua W."/>
            <person name="Sharpe A.G."/>
            <person name="Paterson A.H."/>
            <person name="Guan C."/>
            <person name="Wincker P."/>
        </authorList>
    </citation>
    <scope>NUCLEOTIDE SEQUENCE [LARGE SCALE GENOMIC DNA]</scope>
    <source>
        <strain evidence="6">cv. Darmor-bzh</strain>
    </source>
</reference>
<dbReference type="PANTHER" id="PTHR11017:SF424">
    <property type="entry name" value="DISEASE RESISTANCE-LIKE PROTEIN CSA1"/>
    <property type="match status" value="1"/>
</dbReference>
<dbReference type="Proteomes" id="UP000028999">
    <property type="component" value="Unassembled WGS sequence"/>
</dbReference>
<dbReference type="GO" id="GO:0043531">
    <property type="term" value="F:ADP binding"/>
    <property type="evidence" value="ECO:0007669"/>
    <property type="project" value="InterPro"/>
</dbReference>
<dbReference type="PANTHER" id="PTHR11017">
    <property type="entry name" value="LEUCINE-RICH REPEAT-CONTAINING PROTEIN"/>
    <property type="match status" value="1"/>
</dbReference>
<dbReference type="InterPro" id="IPR002182">
    <property type="entry name" value="NB-ARC"/>
</dbReference>
<proteinExistence type="predicted"/>
<dbReference type="GO" id="GO:0006952">
    <property type="term" value="P:defense response"/>
    <property type="evidence" value="ECO:0007669"/>
    <property type="project" value="InterPro"/>
</dbReference>
<evidence type="ECO:0000313" key="5">
    <source>
        <dbReference type="EMBL" id="CDY15098.1"/>
    </source>
</evidence>
<evidence type="ECO:0000259" key="4">
    <source>
        <dbReference type="Pfam" id="PF00931"/>
    </source>
</evidence>
<dbReference type="InterPro" id="IPR011713">
    <property type="entry name" value="Leu-rich_rpt_3"/>
</dbReference>
<dbReference type="Pfam" id="PF00931">
    <property type="entry name" value="NB-ARC"/>
    <property type="match status" value="1"/>
</dbReference>
<dbReference type="EMBL" id="LK032051">
    <property type="protein sequence ID" value="CDY15098.1"/>
    <property type="molecule type" value="Genomic_DNA"/>
</dbReference>
<evidence type="ECO:0000256" key="1">
    <source>
        <dbReference type="ARBA" id="ARBA00022614"/>
    </source>
</evidence>
<dbReference type="STRING" id="3708.A0A078FS54"/>
<feature type="domain" description="NB-ARC" evidence="4">
    <location>
        <begin position="58"/>
        <end position="230"/>
    </location>
</feature>
<protein>
    <submittedName>
        <fullName evidence="5">BnaC03g44590D protein</fullName>
    </submittedName>
</protein>
<dbReference type="PRINTS" id="PR00364">
    <property type="entry name" value="DISEASERSIST"/>
</dbReference>
<keyword evidence="1" id="KW-0433">Leucine-rich repeat</keyword>
<dbReference type="SUPFAM" id="SSF52058">
    <property type="entry name" value="L domain-like"/>
    <property type="match status" value="1"/>
</dbReference>
<gene>
    <name evidence="5" type="primary">BnaC03g44590D</name>
    <name evidence="5" type="ORF">GSBRNA2T00085249001</name>
</gene>
<evidence type="ECO:0000256" key="3">
    <source>
        <dbReference type="SAM" id="MobiDB-lite"/>
    </source>
</evidence>
<dbReference type="InterPro" id="IPR032675">
    <property type="entry name" value="LRR_dom_sf"/>
</dbReference>
<dbReference type="Gene3D" id="3.40.50.300">
    <property type="entry name" value="P-loop containing nucleotide triphosphate hydrolases"/>
    <property type="match status" value="1"/>
</dbReference>
<evidence type="ECO:0000256" key="2">
    <source>
        <dbReference type="ARBA" id="ARBA00022737"/>
    </source>
</evidence>
<dbReference type="PaxDb" id="3708-A0A078FS54"/>
<dbReference type="AlphaFoldDB" id="A0A078FS54"/>
<evidence type="ECO:0000313" key="6">
    <source>
        <dbReference type="Proteomes" id="UP000028999"/>
    </source>
</evidence>
<sequence length="565" mass="64399">MGFALDEKSYEGEIITKVVEEVKQVLNRLSQTSLNPSECLGKSPHKHPKSQESSWGIEHRLKQLEEKLSLGFEETTRIIGVVGMPGIGKTTLARKLYEKLKNEFLNHVLIPDIHEISKEHGLDSLPTMLLEDLLNVKDPNIETLQDAHQPYKDQLLKTKVLLVFDNVTSRKQLDALLGNRDWIKQGSKIVIAKSDKSLLQSFVDYTYEVPRLTDRDALQHFIHYAFDNDQEGDHALNFSKLSKDFVRYTKGNPLALKILGAELLGQDETHWELTLAALAQQHKSPPGQSTTKMLHNVWRGSYDGLSQQQKDTLLDIACFRSLDETYITSLLDSDGLKNEVEDLVNKFMINIYAGKIEMHDSLYMLSKELGQEATATDGKGRHRLWHHHAITNVLEKNKGASNVRAIFLDLSDITRKMSFHSHAFAKMSYLRYLKIYSSQCPQECDRDIKLNFPEGLQLPLNEVRCLHWLKFPLKEVPQDFSPENLVDLKLPYSNIERVWEDNKEASKLKWVNLNHSRKLITLSGLGKAQNLQELNLEGCTALTTLHVDMENSSDASGQKPNGHFD</sequence>
<dbReference type="Gramene" id="CDY15098">
    <property type="protein sequence ID" value="CDY15098"/>
    <property type="gene ID" value="GSBRNA2T00085249001"/>
</dbReference>
<dbReference type="InterPro" id="IPR027417">
    <property type="entry name" value="P-loop_NTPase"/>
</dbReference>
<accession>A0A078FS54</accession>
<dbReference type="InterPro" id="IPR044974">
    <property type="entry name" value="Disease_R_plants"/>
</dbReference>
<feature type="region of interest" description="Disordered" evidence="3">
    <location>
        <begin position="36"/>
        <end position="56"/>
    </location>
</feature>
<keyword evidence="2" id="KW-0677">Repeat</keyword>
<organism evidence="5 6">
    <name type="scientific">Brassica napus</name>
    <name type="common">Rape</name>
    <dbReference type="NCBI Taxonomy" id="3708"/>
    <lineage>
        <taxon>Eukaryota</taxon>
        <taxon>Viridiplantae</taxon>
        <taxon>Streptophyta</taxon>
        <taxon>Embryophyta</taxon>
        <taxon>Tracheophyta</taxon>
        <taxon>Spermatophyta</taxon>
        <taxon>Magnoliopsida</taxon>
        <taxon>eudicotyledons</taxon>
        <taxon>Gunneridae</taxon>
        <taxon>Pentapetalae</taxon>
        <taxon>rosids</taxon>
        <taxon>malvids</taxon>
        <taxon>Brassicales</taxon>
        <taxon>Brassicaceae</taxon>
        <taxon>Brassiceae</taxon>
        <taxon>Brassica</taxon>
    </lineage>
</organism>
<dbReference type="Gene3D" id="1.10.8.430">
    <property type="entry name" value="Helical domain of apoptotic protease-activating factors"/>
    <property type="match status" value="1"/>
</dbReference>
<dbReference type="InterPro" id="IPR042197">
    <property type="entry name" value="Apaf_helical"/>
</dbReference>
<name>A0A078FS54_BRANA</name>
<dbReference type="OMA" id="YTENEHE"/>
<dbReference type="SUPFAM" id="SSF52540">
    <property type="entry name" value="P-loop containing nucleoside triphosphate hydrolases"/>
    <property type="match status" value="1"/>
</dbReference>
<keyword evidence="6" id="KW-1185">Reference proteome</keyword>
<dbReference type="FunFam" id="3.40.50.300:FF:001862">
    <property type="entry name" value="Disease resistance protein RPS4"/>
    <property type="match status" value="1"/>
</dbReference>
<dbReference type="FunFam" id="3.80.10.10:FF:000386">
    <property type="entry name" value="Disease resistance protein RPS4"/>
    <property type="match status" value="1"/>
</dbReference>
<dbReference type="Pfam" id="PF07725">
    <property type="entry name" value="LRR_3"/>
    <property type="match status" value="1"/>
</dbReference>